<dbReference type="OrthoDB" id="6381640at2759"/>
<accession>A0A1D2M0W4</accession>
<sequence>MELNTIRKSTVLTVLTAVTFQLASSQIAPRATLYDQNDQCGMALTLRDYSFNLGTQYNYNDRARSICIHGIWIFYDGTSFGRDTSGVAYYYNPNSELYCDNLFASISGKVTSVRYWGVAEEKFYADKPTLNFAGKHKSIIITGPSQWTVYEGSNYSGANKCLHSSSGKATIIPDIADIGIRHHSLRSVRKGCWSKAEDIIVLPEAPMSGNSGFLNSTLPV</sequence>
<evidence type="ECO:0000256" key="1">
    <source>
        <dbReference type="SAM" id="SignalP"/>
    </source>
</evidence>
<dbReference type="EMBL" id="LJIJ01008073">
    <property type="protein sequence ID" value="ODM86602.1"/>
    <property type="molecule type" value="Genomic_DNA"/>
</dbReference>
<dbReference type="AlphaFoldDB" id="A0A1D2M0W4"/>
<organism evidence="2 3">
    <name type="scientific">Orchesella cincta</name>
    <name type="common">Springtail</name>
    <name type="synonym">Podura cincta</name>
    <dbReference type="NCBI Taxonomy" id="48709"/>
    <lineage>
        <taxon>Eukaryota</taxon>
        <taxon>Metazoa</taxon>
        <taxon>Ecdysozoa</taxon>
        <taxon>Arthropoda</taxon>
        <taxon>Hexapoda</taxon>
        <taxon>Collembola</taxon>
        <taxon>Entomobryomorpha</taxon>
        <taxon>Entomobryoidea</taxon>
        <taxon>Orchesellidae</taxon>
        <taxon>Orchesellinae</taxon>
        <taxon>Orchesella</taxon>
    </lineage>
</organism>
<gene>
    <name evidence="2" type="ORF">Ocin01_20080</name>
</gene>
<dbReference type="Gene3D" id="2.60.20.10">
    <property type="entry name" value="Crystallins"/>
    <property type="match status" value="2"/>
</dbReference>
<dbReference type="InterPro" id="IPR011024">
    <property type="entry name" value="G_crystallin-like"/>
</dbReference>
<evidence type="ECO:0000313" key="2">
    <source>
        <dbReference type="EMBL" id="ODM86602.1"/>
    </source>
</evidence>
<comment type="caution">
    <text evidence="2">The sequence shown here is derived from an EMBL/GenBank/DDBJ whole genome shotgun (WGS) entry which is preliminary data.</text>
</comment>
<reference evidence="2 3" key="1">
    <citation type="journal article" date="2016" name="Genome Biol. Evol.">
        <title>Gene Family Evolution Reflects Adaptation to Soil Environmental Stressors in the Genome of the Collembolan Orchesella cincta.</title>
        <authorList>
            <person name="Faddeeva-Vakhrusheva A."/>
            <person name="Derks M.F."/>
            <person name="Anvar S.Y."/>
            <person name="Agamennone V."/>
            <person name="Suring W."/>
            <person name="Smit S."/>
            <person name="van Straalen N.M."/>
            <person name="Roelofs D."/>
        </authorList>
    </citation>
    <scope>NUCLEOTIDE SEQUENCE [LARGE SCALE GENOMIC DNA]</scope>
    <source>
        <tissue evidence="2">Mixed pool</tissue>
    </source>
</reference>
<dbReference type="Proteomes" id="UP000094527">
    <property type="component" value="Unassembled WGS sequence"/>
</dbReference>
<keyword evidence="1" id="KW-0732">Signal</keyword>
<feature type="chain" id="PRO_5008903357" evidence="1">
    <location>
        <begin position="26"/>
        <end position="220"/>
    </location>
</feature>
<proteinExistence type="predicted"/>
<feature type="signal peptide" evidence="1">
    <location>
        <begin position="1"/>
        <end position="25"/>
    </location>
</feature>
<dbReference type="OMA" id="RSICIHG"/>
<protein>
    <submittedName>
        <fullName evidence="2">Uncharacterized protein</fullName>
    </submittedName>
</protein>
<evidence type="ECO:0000313" key="3">
    <source>
        <dbReference type="Proteomes" id="UP000094527"/>
    </source>
</evidence>
<name>A0A1D2M0W4_ORCCI</name>
<keyword evidence="3" id="KW-1185">Reference proteome</keyword>
<dbReference type="SUPFAM" id="SSF49695">
    <property type="entry name" value="gamma-Crystallin-like"/>
    <property type="match status" value="1"/>
</dbReference>